<dbReference type="Proteomes" id="UP000228859">
    <property type="component" value="Unassembled WGS sequence"/>
</dbReference>
<name>A0A2D3WQL5_9BACT</name>
<evidence type="ECO:0000259" key="1">
    <source>
        <dbReference type="SMART" id="SM01321"/>
    </source>
</evidence>
<dbReference type="Pfam" id="PF16509">
    <property type="entry name" value="KORA"/>
    <property type="match status" value="1"/>
</dbReference>
<dbReference type="InterPro" id="IPR002686">
    <property type="entry name" value="Transposase_17"/>
</dbReference>
<feature type="domain" description="Transposase IS200-like" evidence="1">
    <location>
        <begin position="8"/>
        <end position="122"/>
    </location>
</feature>
<evidence type="ECO:0000313" key="2">
    <source>
        <dbReference type="EMBL" id="DAB39559.1"/>
    </source>
</evidence>
<dbReference type="PANTHER" id="PTHR34322">
    <property type="entry name" value="TRANSPOSASE, Y1_TNP DOMAIN-CONTAINING"/>
    <property type="match status" value="1"/>
</dbReference>
<dbReference type="InterPro" id="IPR032428">
    <property type="entry name" value="TrfB"/>
</dbReference>
<dbReference type="Gene3D" id="1.10.10.60">
    <property type="entry name" value="Homeodomain-like"/>
    <property type="match status" value="1"/>
</dbReference>
<dbReference type="GO" id="GO:0003677">
    <property type="term" value="F:DNA binding"/>
    <property type="evidence" value="ECO:0007669"/>
    <property type="project" value="InterPro"/>
</dbReference>
<dbReference type="SMART" id="SM01321">
    <property type="entry name" value="Y1_Tnp"/>
    <property type="match status" value="1"/>
</dbReference>
<sequence length="255" mass="29853">MPRRPRVELSGFHHIINRGVNKSDIYMCDDDYEIFLMIVCKACKNYRVILHDYCLMSNHYHLLVECELENLSLFMKHINSNYAIYVNKKYKRSGHFWQGRFYSRYINSDAYFYTLVKYIEQNPIEAGMAQSVGEHPYTLLWAIKNKTTPIECSLHSKLIDEIKDIDMFIGLTLNEEDIKTLHTIEQQKVLLNENVKSLAYTQSLDSHFKDISTKLLRDTAIHQALSDGYTQAQIARHLGVSRARVSQMVKKFKDS</sequence>
<reference evidence="2 3" key="1">
    <citation type="journal article" date="2017" name="Front. Microbiol.">
        <title>Comparative Genomic Analysis of the Class Epsilonproteobacteria and Proposed Reclassification to Epsilonbacteraeota (phyl. nov.).</title>
        <authorList>
            <person name="Waite D.W."/>
            <person name="Vanwonterghem I."/>
            <person name="Rinke C."/>
            <person name="Parks D.H."/>
            <person name="Zhang Y."/>
            <person name="Takai K."/>
            <person name="Sievert S.M."/>
            <person name="Simon J."/>
            <person name="Campbell B.J."/>
            <person name="Hanson T.E."/>
            <person name="Woyke T."/>
            <person name="Klotz M.G."/>
            <person name="Hugenholtz P."/>
        </authorList>
    </citation>
    <scope>NUCLEOTIDE SEQUENCE [LARGE SCALE GENOMIC DNA]</scope>
    <source>
        <strain evidence="2">UBA12443</strain>
    </source>
</reference>
<dbReference type="Pfam" id="PF01797">
    <property type="entry name" value="Y1_Tnp"/>
    <property type="match status" value="1"/>
</dbReference>
<dbReference type="SUPFAM" id="SSF143422">
    <property type="entry name" value="Transposase IS200-like"/>
    <property type="match status" value="1"/>
</dbReference>
<dbReference type="AlphaFoldDB" id="A0A2D3WQL5"/>
<dbReference type="GO" id="GO:0004803">
    <property type="term" value="F:transposase activity"/>
    <property type="evidence" value="ECO:0007669"/>
    <property type="project" value="InterPro"/>
</dbReference>
<proteinExistence type="predicted"/>
<dbReference type="RefSeq" id="WP_303662710.1">
    <property type="nucleotide sequence ID" value="NZ_DLUI01000002.1"/>
</dbReference>
<organism evidence="2 3">
    <name type="scientific">Sulfuricurvum kujiense</name>
    <dbReference type="NCBI Taxonomy" id="148813"/>
    <lineage>
        <taxon>Bacteria</taxon>
        <taxon>Pseudomonadati</taxon>
        <taxon>Campylobacterota</taxon>
        <taxon>Epsilonproteobacteria</taxon>
        <taxon>Campylobacterales</taxon>
        <taxon>Sulfurimonadaceae</taxon>
        <taxon>Sulfuricurvum</taxon>
    </lineage>
</organism>
<protein>
    <recommendedName>
        <fullName evidence="1">Transposase IS200-like domain-containing protein</fullName>
    </recommendedName>
</protein>
<dbReference type="GO" id="GO:0006313">
    <property type="term" value="P:DNA transposition"/>
    <property type="evidence" value="ECO:0007669"/>
    <property type="project" value="InterPro"/>
</dbReference>
<dbReference type="InterPro" id="IPR036515">
    <property type="entry name" value="Transposase_17_sf"/>
</dbReference>
<comment type="caution">
    <text evidence="2">The sequence shown here is derived from an EMBL/GenBank/DDBJ whole genome shotgun (WGS) entry which is preliminary data.</text>
</comment>
<gene>
    <name evidence="2" type="ORF">CFH83_00090</name>
</gene>
<dbReference type="EMBL" id="DLUI01000002">
    <property type="protein sequence ID" value="DAB39559.1"/>
    <property type="molecule type" value="Genomic_DNA"/>
</dbReference>
<accession>A0A2D3WQL5</accession>
<evidence type="ECO:0000313" key="3">
    <source>
        <dbReference type="Proteomes" id="UP000228859"/>
    </source>
</evidence>
<dbReference type="Gene3D" id="3.30.70.1290">
    <property type="entry name" value="Transposase IS200-like"/>
    <property type="match status" value="1"/>
</dbReference>
<dbReference type="PANTHER" id="PTHR34322:SF2">
    <property type="entry name" value="TRANSPOSASE IS200-LIKE DOMAIN-CONTAINING PROTEIN"/>
    <property type="match status" value="1"/>
</dbReference>